<sequence>MPSLRLPTIGRRTFLGAAGATIAAAIAIGAQVLTGTAASAVSNKCPKLNACSYQHPNFSGSSLVAEYNNAKYPSFLDNRTSSIDNAGFGYY</sequence>
<accession>A0ABV8U4V7</accession>
<dbReference type="EMBL" id="JBHSDK010000036">
    <property type="protein sequence ID" value="MFC4337601.1"/>
    <property type="molecule type" value="Genomic_DNA"/>
</dbReference>
<comment type="caution">
    <text evidence="1">The sequence shown here is derived from an EMBL/GenBank/DDBJ whole genome shotgun (WGS) entry which is preliminary data.</text>
</comment>
<dbReference type="PROSITE" id="PS51318">
    <property type="entry name" value="TAT"/>
    <property type="match status" value="1"/>
</dbReference>
<evidence type="ECO:0000313" key="1">
    <source>
        <dbReference type="EMBL" id="MFC4337601.1"/>
    </source>
</evidence>
<organism evidence="1 2">
    <name type="scientific">Salininema proteolyticum</name>
    <dbReference type="NCBI Taxonomy" id="1607685"/>
    <lineage>
        <taxon>Bacteria</taxon>
        <taxon>Bacillati</taxon>
        <taxon>Actinomycetota</taxon>
        <taxon>Actinomycetes</taxon>
        <taxon>Glycomycetales</taxon>
        <taxon>Glycomycetaceae</taxon>
        <taxon>Salininema</taxon>
    </lineage>
</organism>
<proteinExistence type="predicted"/>
<dbReference type="Proteomes" id="UP001595823">
    <property type="component" value="Unassembled WGS sequence"/>
</dbReference>
<dbReference type="RefSeq" id="WP_380624757.1">
    <property type="nucleotide sequence ID" value="NZ_JBHSDK010000036.1"/>
</dbReference>
<gene>
    <name evidence="1" type="ORF">ACFPET_20605</name>
</gene>
<dbReference type="InterPro" id="IPR006311">
    <property type="entry name" value="TAT_signal"/>
</dbReference>
<reference evidence="2" key="1">
    <citation type="journal article" date="2019" name="Int. J. Syst. Evol. Microbiol.">
        <title>The Global Catalogue of Microorganisms (GCM) 10K type strain sequencing project: providing services to taxonomists for standard genome sequencing and annotation.</title>
        <authorList>
            <consortium name="The Broad Institute Genomics Platform"/>
            <consortium name="The Broad Institute Genome Sequencing Center for Infectious Disease"/>
            <person name="Wu L."/>
            <person name="Ma J."/>
        </authorList>
    </citation>
    <scope>NUCLEOTIDE SEQUENCE [LARGE SCALE GENOMIC DNA]</scope>
    <source>
        <strain evidence="2">IBRC-M 10908</strain>
    </source>
</reference>
<evidence type="ECO:0000313" key="2">
    <source>
        <dbReference type="Proteomes" id="UP001595823"/>
    </source>
</evidence>
<dbReference type="Pfam" id="PF03995">
    <property type="entry name" value="Inhibitor_I36"/>
    <property type="match status" value="1"/>
</dbReference>
<keyword evidence="2" id="KW-1185">Reference proteome</keyword>
<name>A0ABV8U4V7_9ACTN</name>
<protein>
    <submittedName>
        <fullName evidence="1">Peptidase inhibitor family I36 protein</fullName>
    </submittedName>
</protein>